<reference evidence="1 2" key="1">
    <citation type="submission" date="2020-01" db="EMBL/GenBank/DDBJ databases">
        <title>Genome sequencing of strain KACC 21265.</title>
        <authorList>
            <person name="Heo J."/>
            <person name="Kim S.-J."/>
            <person name="Kim J.-S."/>
            <person name="Hong S.-B."/>
            <person name="Kwon S.-W."/>
        </authorList>
    </citation>
    <scope>NUCLEOTIDE SEQUENCE [LARGE SCALE GENOMIC DNA]</scope>
    <source>
        <strain evidence="1 2">KACC 21265</strain>
    </source>
</reference>
<keyword evidence="2" id="KW-1185">Reference proteome</keyword>
<name>A0A857IZY4_9BURK</name>
<dbReference type="Proteomes" id="UP000464787">
    <property type="component" value="Chromosome"/>
</dbReference>
<dbReference type="EMBL" id="CP047650">
    <property type="protein sequence ID" value="QHI96887.1"/>
    <property type="molecule type" value="Genomic_DNA"/>
</dbReference>
<organism evidence="1 2">
    <name type="scientific">Xylophilus rhododendri</name>
    <dbReference type="NCBI Taxonomy" id="2697032"/>
    <lineage>
        <taxon>Bacteria</taxon>
        <taxon>Pseudomonadati</taxon>
        <taxon>Pseudomonadota</taxon>
        <taxon>Betaproteobacteria</taxon>
        <taxon>Burkholderiales</taxon>
        <taxon>Xylophilus</taxon>
    </lineage>
</organism>
<dbReference type="RefSeq" id="WP_160550405.1">
    <property type="nucleotide sequence ID" value="NZ_CP047650.1"/>
</dbReference>
<accession>A0A857IZY4</accession>
<keyword evidence="1" id="KW-0436">Ligase</keyword>
<dbReference type="SUPFAM" id="SSF56059">
    <property type="entry name" value="Glutathione synthetase ATP-binding domain-like"/>
    <property type="match status" value="1"/>
</dbReference>
<dbReference type="AlphaFoldDB" id="A0A857IZY4"/>
<dbReference type="KEGG" id="xyk:GT347_02110"/>
<gene>
    <name evidence="1" type="ORF">GT347_02110</name>
</gene>
<sequence length="410" mass="44513">MTPQETTAAVNAFPSAAAPLIGLARLMTVAFHGGDLRPVAAALIARAEEDETDAAALMDLSTVLFLQGLPDLGLATQLQALAMARHYRLELPHGAHPRLRLLAIMAPGDLMTNTPLSFLVEDGDVVLDMLYLRPGEALPAQLPAHDLLYMAVSESDATRALLEQLAAQLPQGSVINHPSHILNTARDRAHAALQGVPGLLMPASARSGRLSLEAVGQGRLEVSELLPDGVFPLIVRPVDSHAGHGLEKVETPEALSRYLAAQAEDEFFLSRFIDYAQPDGLFRKYRVVMVAGRAYAAHMGVSAHWMIHYLNAGMAESADKREEEAAFMSGFDTGFGQRHRQALETLAERMALDYLVIDCAETPAGELLVFEVDPGAVVHRMDPPEVFAYKRPCMDRLYTAFHALLYRAAA</sequence>
<dbReference type="GO" id="GO:0016874">
    <property type="term" value="F:ligase activity"/>
    <property type="evidence" value="ECO:0007669"/>
    <property type="project" value="UniProtKB-KW"/>
</dbReference>
<proteinExistence type="predicted"/>
<evidence type="ECO:0000313" key="2">
    <source>
        <dbReference type="Proteomes" id="UP000464787"/>
    </source>
</evidence>
<evidence type="ECO:0000313" key="1">
    <source>
        <dbReference type="EMBL" id="QHI96887.1"/>
    </source>
</evidence>
<protein>
    <submittedName>
        <fullName evidence="1">RimK family alpha-L-glutamate ligase</fullName>
    </submittedName>
</protein>